<sequence>MIPTDINANAKSEKLMFFKFVKIESKLAEVLLDVAAATPDPKIMENTGVVAILVPNTPMSKAVSEFIANPSTAPVK</sequence>
<proteinExistence type="predicted"/>
<comment type="caution">
    <text evidence="1">The sequence shown here is derived from an EMBL/GenBank/DDBJ whole genome shotgun (WGS) entry which is preliminary data.</text>
</comment>
<accession>A0A1R1PRI7</accession>
<keyword evidence="2" id="KW-1185">Reference proteome</keyword>
<evidence type="ECO:0000313" key="1">
    <source>
        <dbReference type="EMBL" id="OMH83577.1"/>
    </source>
</evidence>
<dbReference type="AlphaFoldDB" id="A0A1R1PRI7"/>
<evidence type="ECO:0000313" key="2">
    <source>
        <dbReference type="Proteomes" id="UP000188320"/>
    </source>
</evidence>
<protein>
    <submittedName>
        <fullName evidence="1">Uncharacterized protein</fullName>
    </submittedName>
</protein>
<dbReference type="Proteomes" id="UP000188320">
    <property type="component" value="Unassembled WGS sequence"/>
</dbReference>
<dbReference type="EMBL" id="LSSK01000362">
    <property type="protein sequence ID" value="OMH83577.1"/>
    <property type="molecule type" value="Genomic_DNA"/>
</dbReference>
<organism evidence="1 2">
    <name type="scientific">Zancudomyces culisetae</name>
    <name type="common">Gut fungus</name>
    <name type="synonym">Smittium culisetae</name>
    <dbReference type="NCBI Taxonomy" id="1213189"/>
    <lineage>
        <taxon>Eukaryota</taxon>
        <taxon>Fungi</taxon>
        <taxon>Fungi incertae sedis</taxon>
        <taxon>Zoopagomycota</taxon>
        <taxon>Kickxellomycotina</taxon>
        <taxon>Harpellomycetes</taxon>
        <taxon>Harpellales</taxon>
        <taxon>Legeriomycetaceae</taxon>
        <taxon>Zancudomyces</taxon>
    </lineage>
</organism>
<gene>
    <name evidence="1" type="ORF">AX774_g2916</name>
</gene>
<reference evidence="2" key="1">
    <citation type="submission" date="2017-01" db="EMBL/GenBank/DDBJ databases">
        <authorList>
            <person name="Wang Y."/>
            <person name="White M."/>
            <person name="Kvist S."/>
            <person name="Moncalvo J.-M."/>
        </authorList>
    </citation>
    <scope>NUCLEOTIDE SEQUENCE [LARGE SCALE GENOMIC DNA]</scope>
    <source>
        <strain evidence="2">COL-18-3</strain>
    </source>
</reference>
<name>A0A1R1PRI7_ZANCU</name>